<protein>
    <submittedName>
        <fullName evidence="2">Uncharacterized protein</fullName>
    </submittedName>
</protein>
<dbReference type="GeneID" id="43595806"/>
<reference evidence="2 3" key="1">
    <citation type="journal article" date="2018" name="IMA Fungus">
        <title>IMA Genome-F 9: Draft genome sequence of Annulohypoxylon stygium, Aspergillus mulundensis, Berkeleyomyces basicola (syn. Thielaviopsis basicola), Ceratocystis smalleyi, two Cercospora beticola strains, Coleophoma cylindrospora, Fusarium fracticaudum, Phialophora cf. hyalina, and Morchella septimelata.</title>
        <authorList>
            <person name="Wingfield B.D."/>
            <person name="Bills G.F."/>
            <person name="Dong Y."/>
            <person name="Huang W."/>
            <person name="Nel W.J."/>
            <person name="Swalarsk-Parry B.S."/>
            <person name="Vaghefi N."/>
            <person name="Wilken P.M."/>
            <person name="An Z."/>
            <person name="de Beer Z.W."/>
            <person name="De Vos L."/>
            <person name="Chen L."/>
            <person name="Duong T.A."/>
            <person name="Gao Y."/>
            <person name="Hammerbacher A."/>
            <person name="Kikkert J.R."/>
            <person name="Li Y."/>
            <person name="Li H."/>
            <person name="Li K."/>
            <person name="Li Q."/>
            <person name="Liu X."/>
            <person name="Ma X."/>
            <person name="Naidoo K."/>
            <person name="Pethybridge S.J."/>
            <person name="Sun J."/>
            <person name="Steenkamp E.T."/>
            <person name="van der Nest M.A."/>
            <person name="van Wyk S."/>
            <person name="Wingfield M.J."/>
            <person name="Xiong C."/>
            <person name="Yue Q."/>
            <person name="Zhang X."/>
        </authorList>
    </citation>
    <scope>NUCLEOTIDE SEQUENCE [LARGE SCALE GENOMIC DNA]</scope>
    <source>
        <strain evidence="2 3">BP 5553</strain>
    </source>
</reference>
<keyword evidence="3" id="KW-1185">Reference proteome</keyword>
<dbReference type="PANTHER" id="PTHR42085">
    <property type="entry name" value="F-BOX DOMAIN-CONTAINING PROTEIN"/>
    <property type="match status" value="1"/>
</dbReference>
<feature type="region of interest" description="Disordered" evidence="1">
    <location>
        <begin position="1"/>
        <end position="44"/>
    </location>
</feature>
<accession>A0A370TSW4</accession>
<evidence type="ECO:0000256" key="1">
    <source>
        <dbReference type="SAM" id="MobiDB-lite"/>
    </source>
</evidence>
<dbReference type="RefSeq" id="XP_031871273.1">
    <property type="nucleotide sequence ID" value="XM_032011580.1"/>
</dbReference>
<evidence type="ECO:0000313" key="3">
    <source>
        <dbReference type="Proteomes" id="UP000254866"/>
    </source>
</evidence>
<name>A0A370TSW4_9HELO</name>
<comment type="caution">
    <text evidence="2">The sequence shown here is derived from an EMBL/GenBank/DDBJ whole genome shotgun (WGS) entry which is preliminary data.</text>
</comment>
<dbReference type="InterPro" id="IPR038883">
    <property type="entry name" value="AN11006-like"/>
</dbReference>
<dbReference type="OrthoDB" id="62952at2759"/>
<gene>
    <name evidence="2" type="ORF">BP5553_02957</name>
</gene>
<sequence>MEDISRTSSTEMPKNTQEISDTKPENVEKLGAPPEAQPPPRVPPISLLQLPFEMRLQIYRHSIPRKRVVSSTFVFDEFCTRWYLGEVDDHDCFDTKLISGGDMNESDYQGRKSKNGTTIFLLSKQISEEALDVLYGENIFRLPLDGAGQDWLKTFTEANRRRIRYLLLTARPQLPLLVQLEQGLWYLKHIPDNALLSSIVPRLKGLRIVDKEPIDIPGYFTDDGRQKAIEKWVGKTRPFLGCIGQHLSSATVVEVESNNRPDINGLTKECLPNGFRYVLYPITGDSLFQTERFPD</sequence>
<organism evidence="2 3">
    <name type="scientific">Venustampulla echinocandica</name>
    <dbReference type="NCBI Taxonomy" id="2656787"/>
    <lineage>
        <taxon>Eukaryota</taxon>
        <taxon>Fungi</taxon>
        <taxon>Dikarya</taxon>
        <taxon>Ascomycota</taxon>
        <taxon>Pezizomycotina</taxon>
        <taxon>Leotiomycetes</taxon>
        <taxon>Helotiales</taxon>
        <taxon>Pleuroascaceae</taxon>
        <taxon>Venustampulla</taxon>
    </lineage>
</organism>
<dbReference type="Proteomes" id="UP000254866">
    <property type="component" value="Unassembled WGS sequence"/>
</dbReference>
<dbReference type="EMBL" id="NPIC01000002">
    <property type="protein sequence ID" value="RDL38617.1"/>
    <property type="molecule type" value="Genomic_DNA"/>
</dbReference>
<feature type="compositionally biased region" description="Polar residues" evidence="1">
    <location>
        <begin position="1"/>
        <end position="19"/>
    </location>
</feature>
<dbReference type="PANTHER" id="PTHR42085:SF7">
    <property type="entry name" value="F-BOX DOMAIN-CONTAINING PROTEIN"/>
    <property type="match status" value="1"/>
</dbReference>
<evidence type="ECO:0000313" key="2">
    <source>
        <dbReference type="EMBL" id="RDL38617.1"/>
    </source>
</evidence>
<proteinExistence type="predicted"/>
<dbReference type="AlphaFoldDB" id="A0A370TSW4"/>